<proteinExistence type="predicted"/>
<sequence length="151" mass="17452">MENTKDAGATPGDAGRELKIETNQINVSNRRNEAFYEYLAKRTLEQYEDLVLHALGNATNISIVAAEKLVRNGYAEYVKMHTETVEVEETRRRRPSQSNEAPRKVKRAKLIITLKRSANFKENISQFNKIKDMNQSYMDKEKLSREAETKK</sequence>
<dbReference type="InterPro" id="IPR036882">
    <property type="entry name" value="Alba-like_dom_sf"/>
</dbReference>
<evidence type="ECO:0000313" key="2">
    <source>
        <dbReference type="EMBL" id="CAE0232587.1"/>
    </source>
</evidence>
<reference evidence="2" key="1">
    <citation type="submission" date="2021-01" db="EMBL/GenBank/DDBJ databases">
        <authorList>
            <person name="Corre E."/>
            <person name="Pelletier E."/>
            <person name="Niang G."/>
            <person name="Scheremetjew M."/>
            <person name="Finn R."/>
            <person name="Kale V."/>
            <person name="Holt S."/>
            <person name="Cochrane G."/>
            <person name="Meng A."/>
            <person name="Brown T."/>
            <person name="Cohen L."/>
        </authorList>
    </citation>
    <scope>NUCLEOTIDE SEQUENCE</scope>
    <source>
        <strain evidence="2">Ras09</strain>
    </source>
</reference>
<dbReference type="EMBL" id="HBIA01008573">
    <property type="protein sequence ID" value="CAE0232587.1"/>
    <property type="molecule type" value="Transcribed_RNA"/>
</dbReference>
<name>A0A7S3CN26_9SPIT</name>
<dbReference type="SUPFAM" id="SSF82704">
    <property type="entry name" value="AlbA-like"/>
    <property type="match status" value="1"/>
</dbReference>
<dbReference type="GO" id="GO:0005634">
    <property type="term" value="C:nucleus"/>
    <property type="evidence" value="ECO:0007669"/>
    <property type="project" value="TreeGrafter"/>
</dbReference>
<dbReference type="PANTHER" id="PTHR31947:SF36">
    <property type="entry name" value="DNA_RNA-BINDING PROTEIN ALBA-LIKE DOMAIN-CONTAINING PROTEIN"/>
    <property type="match status" value="1"/>
</dbReference>
<dbReference type="AlphaFoldDB" id="A0A7S3CN26"/>
<dbReference type="GO" id="GO:0003723">
    <property type="term" value="F:RNA binding"/>
    <property type="evidence" value="ECO:0007669"/>
    <property type="project" value="UniProtKB-KW"/>
</dbReference>
<evidence type="ECO:0008006" key="3">
    <source>
        <dbReference type="Google" id="ProtNLM"/>
    </source>
</evidence>
<organism evidence="2">
    <name type="scientific">Strombidium rassoulzadegani</name>
    <dbReference type="NCBI Taxonomy" id="1082188"/>
    <lineage>
        <taxon>Eukaryota</taxon>
        <taxon>Sar</taxon>
        <taxon>Alveolata</taxon>
        <taxon>Ciliophora</taxon>
        <taxon>Intramacronucleata</taxon>
        <taxon>Spirotrichea</taxon>
        <taxon>Oligotrichia</taxon>
        <taxon>Strombidiidae</taxon>
        <taxon>Strombidium</taxon>
    </lineage>
</organism>
<dbReference type="Gene3D" id="3.30.110.20">
    <property type="entry name" value="Alba-like domain"/>
    <property type="match status" value="1"/>
</dbReference>
<accession>A0A7S3CN26</accession>
<keyword evidence="1" id="KW-0694">RNA-binding</keyword>
<gene>
    <name evidence="2" type="ORF">SRAS04492_LOCUS4385</name>
</gene>
<dbReference type="PANTHER" id="PTHR31947">
    <property type="entry name" value="DNA/RNA-BINDING PROTEIN ALBA 3"/>
    <property type="match status" value="1"/>
</dbReference>
<evidence type="ECO:0000256" key="1">
    <source>
        <dbReference type="ARBA" id="ARBA00022884"/>
    </source>
</evidence>
<protein>
    <recommendedName>
        <fullName evidence="3">DNA/RNA-binding protein Alba-like domain-containing protein</fullName>
    </recommendedName>
</protein>
<dbReference type="InterPro" id="IPR014560">
    <property type="entry name" value="UCP030333_Alba"/>
</dbReference>